<feature type="compositionally biased region" description="Polar residues" evidence="1">
    <location>
        <begin position="206"/>
        <end position="216"/>
    </location>
</feature>
<evidence type="ECO:0000313" key="3">
    <source>
        <dbReference type="EMBL" id="TCI08267.1"/>
    </source>
</evidence>
<gene>
    <name evidence="3" type="ORF">EZM97_26885</name>
</gene>
<reference evidence="3 4" key="1">
    <citation type="submission" date="2019-02" db="EMBL/GenBank/DDBJ databases">
        <title>Dyella amyloliquefaciens sp. nov., isolated from forest soil.</title>
        <authorList>
            <person name="Gao Z.-H."/>
            <person name="Qiu L.-H."/>
        </authorList>
    </citation>
    <scope>NUCLEOTIDE SEQUENCE [LARGE SCALE GENOMIC DNA]</scope>
    <source>
        <strain evidence="3 4">KACC 12747</strain>
    </source>
</reference>
<proteinExistence type="predicted"/>
<keyword evidence="2" id="KW-0812">Transmembrane</keyword>
<keyword evidence="2" id="KW-0472">Membrane</keyword>
<evidence type="ECO:0000256" key="1">
    <source>
        <dbReference type="SAM" id="MobiDB-lite"/>
    </source>
</evidence>
<organism evidence="3 4">
    <name type="scientific">Dyella soli</name>
    <dbReference type="NCBI Taxonomy" id="522319"/>
    <lineage>
        <taxon>Bacteria</taxon>
        <taxon>Pseudomonadati</taxon>
        <taxon>Pseudomonadota</taxon>
        <taxon>Gammaproteobacteria</taxon>
        <taxon>Lysobacterales</taxon>
        <taxon>Rhodanobacteraceae</taxon>
        <taxon>Dyella</taxon>
    </lineage>
</organism>
<keyword evidence="2" id="KW-1133">Transmembrane helix</keyword>
<dbReference type="Proteomes" id="UP000291822">
    <property type="component" value="Unassembled WGS sequence"/>
</dbReference>
<dbReference type="AlphaFoldDB" id="A0A4R0YT58"/>
<feature type="transmembrane region" description="Helical" evidence="2">
    <location>
        <begin position="12"/>
        <end position="32"/>
    </location>
</feature>
<protein>
    <submittedName>
        <fullName evidence="3">General secretion pathway protein GspN</fullName>
    </submittedName>
</protein>
<evidence type="ECO:0000256" key="2">
    <source>
        <dbReference type="SAM" id="Phobius"/>
    </source>
</evidence>
<comment type="caution">
    <text evidence="3">The sequence shown here is derived from an EMBL/GenBank/DDBJ whole genome shotgun (WGS) entry which is preliminary data.</text>
</comment>
<evidence type="ECO:0000313" key="4">
    <source>
        <dbReference type="Proteomes" id="UP000291822"/>
    </source>
</evidence>
<dbReference type="RefSeq" id="WP_131151792.1">
    <property type="nucleotide sequence ID" value="NZ_SJTG01000004.1"/>
</dbReference>
<name>A0A4R0YT58_9GAMM</name>
<feature type="region of interest" description="Disordered" evidence="1">
    <location>
        <begin position="189"/>
        <end position="256"/>
    </location>
</feature>
<keyword evidence="4" id="KW-1185">Reference proteome</keyword>
<sequence length="256" mass="26430">MNAAGQRRLTPVLAGTVIGLAVVCLVLMAGVGRGVHWDSPRTPAELPDARAGNLPVPVPLAQFAAVWQQPLFNPDRKPVTRAAKGGANLGDMQLTGIIMTPGLRMALLHAKGGDSDIRVREGETLPDGSWKLVELKPRAAVFESGSGRTELELPAGAPIDAPKQVAATQASASVPALGLPAGAMQRVAPGTGNHMTFQAGGDGTARATSAAPSPDSNAPRPPQSDESLQADRIRQLKAAIQKRRAEQAAGTPEGAH</sequence>
<dbReference type="EMBL" id="SJTG01000004">
    <property type="protein sequence ID" value="TCI08267.1"/>
    <property type="molecule type" value="Genomic_DNA"/>
</dbReference>
<accession>A0A4R0YT58</accession>